<comment type="caution">
    <text evidence="2">The sequence shown here is derived from an EMBL/GenBank/DDBJ whole genome shotgun (WGS) entry which is preliminary data.</text>
</comment>
<reference evidence="2 3" key="1">
    <citation type="submission" date="2024-09" db="EMBL/GenBank/DDBJ databases">
        <authorList>
            <person name="Sun Q."/>
            <person name="Mori K."/>
        </authorList>
    </citation>
    <scope>NUCLEOTIDE SEQUENCE [LARGE SCALE GENOMIC DNA]</scope>
    <source>
        <strain evidence="2 3">NCAIM B.02621</strain>
    </source>
</reference>
<organism evidence="2 3">
    <name type="scientific">Brevundimonas balnearis</name>
    <dbReference type="NCBI Taxonomy" id="1572858"/>
    <lineage>
        <taxon>Bacteria</taxon>
        <taxon>Pseudomonadati</taxon>
        <taxon>Pseudomonadota</taxon>
        <taxon>Alphaproteobacteria</taxon>
        <taxon>Caulobacterales</taxon>
        <taxon>Caulobacteraceae</taxon>
        <taxon>Brevundimonas</taxon>
    </lineage>
</organism>
<sequence length="112" mass="11891">MSAITVKPGAGPVPYIGRYQVVEGRIVNASGQVFSVPMAQRRIADIAADIARVEATYGQSDPDTADILQDMNLQAIRALRACIKAVREYEPEPHVLRSPGSGAGVSEQGRAA</sequence>
<protein>
    <submittedName>
        <fullName evidence="2">Uncharacterized protein</fullName>
    </submittedName>
</protein>
<proteinExistence type="predicted"/>
<evidence type="ECO:0000313" key="3">
    <source>
        <dbReference type="Proteomes" id="UP001589906"/>
    </source>
</evidence>
<feature type="region of interest" description="Disordered" evidence="1">
    <location>
        <begin position="93"/>
        <end position="112"/>
    </location>
</feature>
<name>A0ABV6R0W2_9CAUL</name>
<gene>
    <name evidence="2" type="ORF">ACFFGE_05105</name>
</gene>
<evidence type="ECO:0000313" key="2">
    <source>
        <dbReference type="EMBL" id="MFC0633256.1"/>
    </source>
</evidence>
<accession>A0ABV6R0W2</accession>
<dbReference type="RefSeq" id="WP_376834938.1">
    <property type="nucleotide sequence ID" value="NZ_JBHLSW010000003.1"/>
</dbReference>
<evidence type="ECO:0000256" key="1">
    <source>
        <dbReference type="SAM" id="MobiDB-lite"/>
    </source>
</evidence>
<keyword evidence="3" id="KW-1185">Reference proteome</keyword>
<dbReference type="EMBL" id="JBHLSW010000003">
    <property type="protein sequence ID" value="MFC0633256.1"/>
    <property type="molecule type" value="Genomic_DNA"/>
</dbReference>
<dbReference type="Proteomes" id="UP001589906">
    <property type="component" value="Unassembled WGS sequence"/>
</dbReference>